<evidence type="ECO:0000256" key="1">
    <source>
        <dbReference type="SAM" id="SignalP"/>
    </source>
</evidence>
<proteinExistence type="evidence at transcript level"/>
<dbReference type="VEuPathDB" id="VectorBase:RPRC007709"/>
<feature type="chain" id="PRO_5014108743" evidence="1">
    <location>
        <begin position="20"/>
        <end position="223"/>
    </location>
</feature>
<accession>R4FNY0</accession>
<dbReference type="InParanoid" id="R4FNY0"/>
<keyword evidence="4" id="KW-1185">Reference proteome</keyword>
<reference evidence="2" key="1">
    <citation type="submission" date="2013-04" db="EMBL/GenBank/DDBJ databases">
        <title>An insight into the transcriptome of the digestive tract of the blood sucking bug, Rhodnius prolixus.</title>
        <authorList>
            <person name="Ribeiro J.M.C."/>
            <person name="Genta F.A."/>
            <person name="Sorgine M.H.F."/>
            <person name="Paiva-Silva G.O."/>
            <person name="Majerowicz D."/>
            <person name="Medeiros M."/>
            <person name="Koerich L."/>
            <person name="Terra W.R."/>
            <person name="Ferreira C."/>
            <person name="Pimentel A.C."/>
            <person name="Bisch P.M."/>
            <person name="Diniz M.M.P."/>
            <person name="Nascimento R."/>
            <person name="Salmon D."/>
            <person name="Silber A.M."/>
            <person name="Alves M."/>
            <person name="Oliveira M.F."/>
            <person name="Gondim K.C."/>
            <person name="Silva Neto M.A.C."/>
            <person name="Atella G.C."/>
            <person name="Araujo H."/>
            <person name="Dias F.S."/>
            <person name="Polycarpo C.R."/>
            <person name="Fampa P."/>
            <person name="Melo A.C."/>
            <person name="Tanaka A.S."/>
            <person name="Balczun C."/>
            <person name="Oliveira J.H.M."/>
            <person name="Goncalves R."/>
            <person name="Lazoski C."/>
            <person name="Pereira M.A."/>
            <person name="Rivera-Pomar R."/>
            <person name="Diambra L."/>
            <person name="Schaub G.A."/>
            <person name="Garcia E.S."/>
            <person name="Azambuja P."/>
            <person name="Braz G.R.C."/>
            <person name="Oliveira P.L."/>
        </authorList>
    </citation>
    <scope>NUCLEOTIDE SEQUENCE</scope>
</reference>
<protein>
    <submittedName>
        <fullName evidence="2 3">Putative secreted protein</fullName>
    </submittedName>
</protein>
<name>R4FNY0_RHOPR</name>
<dbReference type="AlphaFoldDB" id="R4FNY0"/>
<dbReference type="EMBL" id="ACPB03015326">
    <property type="status" value="NOT_ANNOTATED_CDS"/>
    <property type="molecule type" value="Genomic_DNA"/>
</dbReference>
<dbReference type="EMBL" id="GAHY01000388">
    <property type="protein sequence ID" value="JAA77122.1"/>
    <property type="molecule type" value="mRNA"/>
</dbReference>
<organism evidence="2">
    <name type="scientific">Rhodnius prolixus</name>
    <name type="common">Triatomid bug</name>
    <dbReference type="NCBI Taxonomy" id="13249"/>
    <lineage>
        <taxon>Eukaryota</taxon>
        <taxon>Metazoa</taxon>
        <taxon>Ecdysozoa</taxon>
        <taxon>Arthropoda</taxon>
        <taxon>Hexapoda</taxon>
        <taxon>Insecta</taxon>
        <taxon>Pterygota</taxon>
        <taxon>Neoptera</taxon>
        <taxon>Paraneoptera</taxon>
        <taxon>Hemiptera</taxon>
        <taxon>Heteroptera</taxon>
        <taxon>Panheteroptera</taxon>
        <taxon>Cimicomorpha</taxon>
        <taxon>Reduviidae</taxon>
        <taxon>Triatominae</taxon>
        <taxon>Rhodnius</taxon>
    </lineage>
</organism>
<evidence type="ECO:0000313" key="4">
    <source>
        <dbReference type="Proteomes" id="UP000015103"/>
    </source>
</evidence>
<reference evidence="4" key="2">
    <citation type="submission" date="2015-04" db="EMBL/GenBank/DDBJ databases">
        <authorList>
            <person name="Wilson R.K."/>
            <person name="Warren W."/>
            <person name="Dotson E."/>
            <person name="Oliveira P.L."/>
        </authorList>
    </citation>
    <scope>NUCLEOTIDE SEQUENCE</scope>
</reference>
<feature type="signal peptide" evidence="1">
    <location>
        <begin position="1"/>
        <end position="19"/>
    </location>
</feature>
<dbReference type="HOGENOM" id="CLU_1241497_0_0_1"/>
<reference evidence="3" key="3">
    <citation type="submission" date="2015-05" db="UniProtKB">
        <authorList>
            <consortium name="EnsemblMetazoa"/>
        </authorList>
    </citation>
    <scope>IDENTIFICATION</scope>
</reference>
<evidence type="ECO:0000313" key="3">
    <source>
        <dbReference type="EnsemblMetazoa" id="RPRC007709-PA"/>
    </source>
</evidence>
<sequence length="223" mass="25644">MKVVYSALIGIFIASSSVCIPVEKGNSLIVNDLLDQTLNRINNEPNINEKLNISRIQTENYYFNNGELSNLKSWQRSGDALMWSDSRKVSISGHLILQEMVFTAKELSVKQETAASPVLKIKNNLLFFLFQAELDRKSSCNIISHMVRWKHLDGTIFSENPKYNNLTFSLTQEQLKHLNDDSHNNEQVLNFLLKNFMICPQIEKQSFNLVFVEPEVLMVPYTK</sequence>
<dbReference type="Proteomes" id="UP000015103">
    <property type="component" value="Unassembled WGS sequence"/>
</dbReference>
<keyword evidence="1" id="KW-0732">Signal</keyword>
<evidence type="ECO:0000313" key="2">
    <source>
        <dbReference type="EMBL" id="JAA77122.1"/>
    </source>
</evidence>
<dbReference type="EnsemblMetazoa" id="RPRC007709-RA">
    <property type="protein sequence ID" value="RPRC007709-PA"/>
    <property type="gene ID" value="RPRC007709"/>
</dbReference>